<dbReference type="InterPro" id="IPR001584">
    <property type="entry name" value="Integrase_cat-core"/>
</dbReference>
<dbReference type="PROSITE" id="PS50994">
    <property type="entry name" value="INTEGRASE"/>
    <property type="match status" value="1"/>
</dbReference>
<keyword evidence="2" id="KW-1185">Reference proteome</keyword>
<dbReference type="Gene3D" id="3.30.70.270">
    <property type="match status" value="1"/>
</dbReference>
<dbReference type="GO" id="GO:0015074">
    <property type="term" value="P:DNA integration"/>
    <property type="evidence" value="ECO:0007669"/>
    <property type="project" value="InterPro"/>
</dbReference>
<dbReference type="InterPro" id="IPR000477">
    <property type="entry name" value="RT_dom"/>
</dbReference>
<evidence type="ECO:0000259" key="1">
    <source>
        <dbReference type="PROSITE" id="PS50994"/>
    </source>
</evidence>
<dbReference type="STRING" id="6248.A0A0K0EA93"/>
<dbReference type="PANTHER" id="PTHR37984:SF5">
    <property type="entry name" value="PROTEIN NYNRIN-LIKE"/>
    <property type="match status" value="1"/>
</dbReference>
<dbReference type="InterPro" id="IPR043502">
    <property type="entry name" value="DNA/RNA_pol_sf"/>
</dbReference>
<dbReference type="WBParaSite" id="SSTP_0000642000.1">
    <property type="protein sequence ID" value="SSTP_0000642000.1"/>
    <property type="gene ID" value="SSTP_0000642000"/>
</dbReference>
<reference evidence="3" key="1">
    <citation type="submission" date="2015-08" db="UniProtKB">
        <authorList>
            <consortium name="WormBaseParasite"/>
        </authorList>
    </citation>
    <scope>IDENTIFICATION</scope>
</reference>
<sequence>MEETFGGMRDFVMVYLDDNIIFGEKKAHLLNIEKILQKLKKVEIKVKLKKCTFLQDKVEFLGYVISKNGIEINSKKVKTTEKLEPLTNRKELRSFLEATNSLRKFILNYAKLASPLTRLSIKFTANSTSKWQGAWNPLEGLLERINIDIRGKLPISKKQNEYLLVIIDDFSKYVLAIPIRNTKAETIINALITQLFTIFGIPK</sequence>
<dbReference type="WBParaSite" id="TCONS_00016317.p1">
    <property type="protein sequence ID" value="TCONS_00016317.p1"/>
    <property type="gene ID" value="XLOC_010896"/>
</dbReference>
<dbReference type="InterPro" id="IPR036397">
    <property type="entry name" value="RNaseH_sf"/>
</dbReference>
<dbReference type="Pfam" id="PF00078">
    <property type="entry name" value="RVT_1"/>
    <property type="match status" value="1"/>
</dbReference>
<evidence type="ECO:0000313" key="3">
    <source>
        <dbReference type="WBParaSite" id="SSTP_0000642000.1"/>
    </source>
</evidence>
<dbReference type="SUPFAM" id="SSF53098">
    <property type="entry name" value="Ribonuclease H-like"/>
    <property type="match status" value="1"/>
</dbReference>
<dbReference type="AlphaFoldDB" id="A0A0K0EA93"/>
<dbReference type="InterPro" id="IPR043128">
    <property type="entry name" value="Rev_trsase/Diguanyl_cyclase"/>
</dbReference>
<feature type="domain" description="Integrase catalytic" evidence="1">
    <location>
        <begin position="133"/>
        <end position="203"/>
    </location>
</feature>
<dbReference type="Proteomes" id="UP000035681">
    <property type="component" value="Unplaced"/>
</dbReference>
<dbReference type="Gene3D" id="3.30.420.10">
    <property type="entry name" value="Ribonuclease H-like superfamily/Ribonuclease H"/>
    <property type="match status" value="1"/>
</dbReference>
<protein>
    <submittedName>
        <fullName evidence="3 4">Integrase catalytic domain-containing protein</fullName>
    </submittedName>
</protein>
<name>A0A0K0EA93_STRER</name>
<dbReference type="InterPro" id="IPR012337">
    <property type="entry name" value="RNaseH-like_sf"/>
</dbReference>
<dbReference type="SUPFAM" id="SSF56672">
    <property type="entry name" value="DNA/RNA polymerases"/>
    <property type="match status" value="1"/>
</dbReference>
<dbReference type="InterPro" id="IPR050951">
    <property type="entry name" value="Retrovirus_Pol_polyprotein"/>
</dbReference>
<dbReference type="PANTHER" id="PTHR37984">
    <property type="entry name" value="PROTEIN CBG26694"/>
    <property type="match status" value="1"/>
</dbReference>
<dbReference type="GO" id="GO:0042575">
    <property type="term" value="C:DNA polymerase complex"/>
    <property type="evidence" value="ECO:0007669"/>
    <property type="project" value="UniProtKB-ARBA"/>
</dbReference>
<dbReference type="GO" id="GO:0003676">
    <property type="term" value="F:nucleic acid binding"/>
    <property type="evidence" value="ECO:0007669"/>
    <property type="project" value="InterPro"/>
</dbReference>
<accession>A0A0K0EA93</accession>
<proteinExistence type="predicted"/>
<organism evidence="3">
    <name type="scientific">Strongyloides stercoralis</name>
    <name type="common">Threadworm</name>
    <dbReference type="NCBI Taxonomy" id="6248"/>
    <lineage>
        <taxon>Eukaryota</taxon>
        <taxon>Metazoa</taxon>
        <taxon>Ecdysozoa</taxon>
        <taxon>Nematoda</taxon>
        <taxon>Chromadorea</taxon>
        <taxon>Rhabditida</taxon>
        <taxon>Tylenchina</taxon>
        <taxon>Panagrolaimomorpha</taxon>
        <taxon>Strongyloidoidea</taxon>
        <taxon>Strongyloididae</taxon>
        <taxon>Strongyloides</taxon>
    </lineage>
</organism>
<evidence type="ECO:0000313" key="2">
    <source>
        <dbReference type="Proteomes" id="UP000035681"/>
    </source>
</evidence>
<evidence type="ECO:0000313" key="4">
    <source>
        <dbReference type="WBParaSite" id="TCONS_00016317.p1"/>
    </source>
</evidence>